<sequence>MMQKKSKLIGSVILTIVGAWGMIITLLSDVLIKWIIQWQLAKAVGGNRNTVGIIGGADGPTAIFFAETQATIGSKLLFIALFAVCTGIGIMFLVRCGRK</sequence>
<evidence type="ECO:0000256" key="1">
    <source>
        <dbReference type="SAM" id="Phobius"/>
    </source>
</evidence>
<dbReference type="AlphaFoldDB" id="A0A926ENC0"/>
<dbReference type="EMBL" id="JACRSY010000052">
    <property type="protein sequence ID" value="MBC8581442.1"/>
    <property type="molecule type" value="Genomic_DNA"/>
</dbReference>
<keyword evidence="1" id="KW-0472">Membrane</keyword>
<reference evidence="2" key="1">
    <citation type="submission" date="2020-08" db="EMBL/GenBank/DDBJ databases">
        <title>Genome public.</title>
        <authorList>
            <person name="Liu C."/>
            <person name="Sun Q."/>
        </authorList>
    </citation>
    <scope>NUCLEOTIDE SEQUENCE</scope>
    <source>
        <strain evidence="2">NSJ-12</strain>
    </source>
</reference>
<dbReference type="RefSeq" id="WP_249334369.1">
    <property type="nucleotide sequence ID" value="NZ_JACRSY010000052.1"/>
</dbReference>
<keyword evidence="1" id="KW-1133">Transmembrane helix</keyword>
<name>A0A926ENC0_9FIRM</name>
<accession>A0A926ENC0</accession>
<feature type="transmembrane region" description="Helical" evidence="1">
    <location>
        <begin position="12"/>
        <end position="36"/>
    </location>
</feature>
<dbReference type="Proteomes" id="UP000655830">
    <property type="component" value="Unassembled WGS sequence"/>
</dbReference>
<evidence type="ECO:0000313" key="2">
    <source>
        <dbReference type="EMBL" id="MBC8581442.1"/>
    </source>
</evidence>
<evidence type="ECO:0008006" key="4">
    <source>
        <dbReference type="Google" id="ProtNLM"/>
    </source>
</evidence>
<keyword evidence="3" id="KW-1185">Reference proteome</keyword>
<feature type="transmembrane region" description="Helical" evidence="1">
    <location>
        <begin position="76"/>
        <end position="94"/>
    </location>
</feature>
<proteinExistence type="predicted"/>
<organism evidence="2 3">
    <name type="scientific">Zhenhengia yiwuensis</name>
    <dbReference type="NCBI Taxonomy" id="2763666"/>
    <lineage>
        <taxon>Bacteria</taxon>
        <taxon>Bacillati</taxon>
        <taxon>Bacillota</taxon>
        <taxon>Clostridia</taxon>
        <taxon>Lachnospirales</taxon>
        <taxon>Lachnospiraceae</taxon>
        <taxon>Zhenhengia</taxon>
    </lineage>
</organism>
<keyword evidence="1" id="KW-0812">Transmembrane</keyword>
<protein>
    <recommendedName>
        <fullName evidence="4">Na+-transporting oxaloacetate decarboxylase beta subunit</fullName>
    </recommendedName>
</protein>
<gene>
    <name evidence="2" type="ORF">H8718_18285</name>
</gene>
<evidence type="ECO:0000313" key="3">
    <source>
        <dbReference type="Proteomes" id="UP000655830"/>
    </source>
</evidence>
<comment type="caution">
    <text evidence="2">The sequence shown here is derived from an EMBL/GenBank/DDBJ whole genome shotgun (WGS) entry which is preliminary data.</text>
</comment>